<evidence type="ECO:0000256" key="4">
    <source>
        <dbReference type="ARBA" id="ARBA00022840"/>
    </source>
</evidence>
<dbReference type="Pfam" id="PF00271">
    <property type="entry name" value="Helicase_C"/>
    <property type="match status" value="1"/>
</dbReference>
<dbReference type="PROSITE" id="PS51467">
    <property type="entry name" value="HARP"/>
    <property type="match status" value="1"/>
</dbReference>
<dbReference type="GO" id="GO:0005524">
    <property type="term" value="F:ATP binding"/>
    <property type="evidence" value="ECO:0007669"/>
    <property type="project" value="UniProtKB-KW"/>
</dbReference>
<keyword evidence="4" id="KW-0067">ATP-binding</keyword>
<dbReference type="CDD" id="cd18793">
    <property type="entry name" value="SF2_C_SNF"/>
    <property type="match status" value="1"/>
</dbReference>
<dbReference type="PROSITE" id="PS51194">
    <property type="entry name" value="HELICASE_CTER"/>
    <property type="match status" value="1"/>
</dbReference>
<dbReference type="PANTHER" id="PTHR45766">
    <property type="entry name" value="DNA ANNEALING HELICASE AND ENDONUCLEASE ZRANB3 FAMILY MEMBER"/>
    <property type="match status" value="1"/>
</dbReference>
<evidence type="ECO:0000256" key="2">
    <source>
        <dbReference type="ARBA" id="ARBA00022801"/>
    </source>
</evidence>
<dbReference type="FunFam" id="3.40.50.300:FF:001501">
    <property type="entry name" value="Chromatin remodeling factor18"/>
    <property type="match status" value="1"/>
</dbReference>
<dbReference type="EC" id="3.6.4.12" evidence="8"/>
<evidence type="ECO:0000256" key="1">
    <source>
        <dbReference type="ARBA" id="ARBA00022741"/>
    </source>
</evidence>
<dbReference type="AlphaFoldDB" id="A0A2H9ZY08"/>
<keyword evidence="3" id="KW-0347">Helicase</keyword>
<proteinExistence type="predicted"/>
<dbReference type="InterPro" id="IPR010003">
    <property type="entry name" value="HARP_dom"/>
</dbReference>
<dbReference type="Proteomes" id="UP000236161">
    <property type="component" value="Unassembled WGS sequence"/>
</dbReference>
<evidence type="ECO:0000256" key="5">
    <source>
        <dbReference type="SAM" id="MobiDB-lite"/>
    </source>
</evidence>
<dbReference type="Pfam" id="PF00176">
    <property type="entry name" value="SNF2-rel_dom"/>
    <property type="match status" value="1"/>
</dbReference>
<dbReference type="GO" id="GO:0003678">
    <property type="term" value="F:DNA helicase activity"/>
    <property type="evidence" value="ECO:0007669"/>
    <property type="project" value="UniProtKB-EC"/>
</dbReference>
<dbReference type="GO" id="GO:0043596">
    <property type="term" value="C:nuclear replication fork"/>
    <property type="evidence" value="ECO:0007669"/>
    <property type="project" value="TreeGrafter"/>
</dbReference>
<dbReference type="InterPro" id="IPR049730">
    <property type="entry name" value="SNF2/RAD54-like_C"/>
</dbReference>
<dbReference type="EMBL" id="KZ452966">
    <property type="protein sequence ID" value="PKA48166.1"/>
    <property type="molecule type" value="Genomic_DNA"/>
</dbReference>
<dbReference type="OrthoDB" id="2801544at2759"/>
<dbReference type="InterPro" id="IPR038718">
    <property type="entry name" value="SNF2-like_sf"/>
</dbReference>
<accession>A0A2H9ZY08</accession>
<dbReference type="InterPro" id="IPR027417">
    <property type="entry name" value="P-loop_NTPase"/>
</dbReference>
<keyword evidence="9" id="KW-1185">Reference proteome</keyword>
<feature type="compositionally biased region" description="Low complexity" evidence="5">
    <location>
        <begin position="42"/>
        <end position="68"/>
    </location>
</feature>
<dbReference type="SUPFAM" id="SSF52540">
    <property type="entry name" value="P-loop containing nucleoside triphosphate hydrolases"/>
    <property type="match status" value="2"/>
</dbReference>
<name>A0A2H9ZY08_9ASPA</name>
<dbReference type="InterPro" id="IPR000330">
    <property type="entry name" value="SNF2_N"/>
</dbReference>
<evidence type="ECO:0000259" key="7">
    <source>
        <dbReference type="PROSITE" id="PS51467"/>
    </source>
</evidence>
<dbReference type="InterPro" id="IPR001650">
    <property type="entry name" value="Helicase_C-like"/>
</dbReference>
<gene>
    <name evidence="8" type="primary">PKL</name>
    <name evidence="8" type="ORF">AXF42_Ash020511</name>
</gene>
<dbReference type="STRING" id="1088818.A0A2H9ZY08"/>
<feature type="region of interest" description="Disordered" evidence="5">
    <location>
        <begin position="39"/>
        <end position="77"/>
    </location>
</feature>
<dbReference type="Gene3D" id="3.40.50.300">
    <property type="entry name" value="P-loop containing nucleotide triphosphate hydrolases"/>
    <property type="match status" value="1"/>
</dbReference>
<evidence type="ECO:0000313" key="9">
    <source>
        <dbReference type="Proteomes" id="UP000236161"/>
    </source>
</evidence>
<dbReference type="GO" id="GO:0016787">
    <property type="term" value="F:hydrolase activity"/>
    <property type="evidence" value="ECO:0007669"/>
    <property type="project" value="UniProtKB-KW"/>
</dbReference>
<dbReference type="GO" id="GO:0004520">
    <property type="term" value="F:DNA endonuclease activity"/>
    <property type="evidence" value="ECO:0007669"/>
    <property type="project" value="TreeGrafter"/>
</dbReference>
<evidence type="ECO:0000256" key="3">
    <source>
        <dbReference type="ARBA" id="ARBA00022806"/>
    </source>
</evidence>
<organism evidence="8 9">
    <name type="scientific">Apostasia shenzhenica</name>
    <dbReference type="NCBI Taxonomy" id="1088818"/>
    <lineage>
        <taxon>Eukaryota</taxon>
        <taxon>Viridiplantae</taxon>
        <taxon>Streptophyta</taxon>
        <taxon>Embryophyta</taxon>
        <taxon>Tracheophyta</taxon>
        <taxon>Spermatophyta</taxon>
        <taxon>Magnoliopsida</taxon>
        <taxon>Liliopsida</taxon>
        <taxon>Asparagales</taxon>
        <taxon>Orchidaceae</taxon>
        <taxon>Apostasioideae</taxon>
        <taxon>Apostasia</taxon>
    </lineage>
</organism>
<dbReference type="PANTHER" id="PTHR45766:SF3">
    <property type="entry name" value="DNA ANNEALING HELICASE AND ENDONUCLEASE ZRANB3"/>
    <property type="match status" value="1"/>
</dbReference>
<evidence type="ECO:0000313" key="8">
    <source>
        <dbReference type="EMBL" id="PKA48166.1"/>
    </source>
</evidence>
<dbReference type="SMART" id="SM00490">
    <property type="entry name" value="HELICc"/>
    <property type="match status" value="1"/>
</dbReference>
<feature type="domain" description="Helicase C-terminal" evidence="6">
    <location>
        <begin position="709"/>
        <end position="869"/>
    </location>
</feature>
<dbReference type="Gene3D" id="3.40.50.10810">
    <property type="entry name" value="Tandem AAA-ATPase domain"/>
    <property type="match status" value="1"/>
</dbReference>
<keyword evidence="2 8" id="KW-0378">Hydrolase</keyword>
<sequence length="970" mass="107736">MVGEKRGETEMIGLDEDWGFSAEELDLLEQDALRKIAERKSSSASACGSCRSPSTSPVLPRTSTSLSRPPHRSPSRASLCSRFGKVEASSILLDNGSGGIHPEQCHSAAALPRLTVKFHLHYTGLIAAKFPYNRIVVQAFHEVPKACWNAQERLWTFPFSSLVMAEEVLSGVIGVTVDVQSLDPFVRRALLAANARPDLRVGLSKLLPTKCCWVQSFSLVSSGTSLLGYQHFVVPNYPYIVFGFGLQAIAVAASLSDCWPVLVLTPSALRLHWATLDMDTYMICLRTDYIEGILENAAAKLPVDGLRSGVHPIDLRESFYIFRFTALEAWNLIRLGDPQTITGSLLGLVLWFSSSGMDVATLIVIADESHFMKNAQAKRTVASLPILQGLGIQIFGPEPREKILSIKRLSQHDGDKFVWVETESTKIPIDTNQFELGNWGISTAWSLSTVAQPGIQTFIWRMVRDVIPTRTWIQRRELAKSAIVLGFVKWKRSSNKSVMNAKSVRVRNIFTKTHITLLCSTWGCTAVTMFGWKGMTIATYNARGKVWELASTSRNDPPTKKAPYAILLSGTPALSRPIELFKQLEALHPEVYRSVHEYGNRYCKGGVFGLYQGASNHDELHSLMKATVMIRRLKADVLTELPMKRRQQIFLDLNEKDLKEIRALFRELEFVKNKIETCHTEGNLENLKLTQRSLISKIYNDSAEAKIPAVLDYLSTVIEAGCKFLVFAHHLPMIDAIQQFLLNKKVGCIRIDGGTPAALRQALVTQFQEKSETKAAVLSIRAGGVGLTLTAASTVIFAELSWTPGDLIQAEDRVHRIGQVTSVNIYYLLANETVDDIIWDVVQSKLENLGQWPWFRLTALCPVHRRTLKSLKKIQGGLSCPDPIHGISNELLLSLSLSLLEITRRLGAILLMVGEAPQTILEVLDGEENKLEVSSLQSSSSPGKRKTLECFLTRCPTSATAAQKAKFPKR</sequence>
<keyword evidence="1" id="KW-0547">Nucleotide-binding</keyword>
<dbReference type="GO" id="GO:0006281">
    <property type="term" value="P:DNA repair"/>
    <property type="evidence" value="ECO:0007669"/>
    <property type="project" value="TreeGrafter"/>
</dbReference>
<protein>
    <submittedName>
        <fullName evidence="8">CHD3-type chromatin-remodeling factor PICKLE</fullName>
        <ecNumber evidence="8">3.6.4.12</ecNumber>
    </submittedName>
</protein>
<evidence type="ECO:0000259" key="6">
    <source>
        <dbReference type="PROSITE" id="PS51194"/>
    </source>
</evidence>
<dbReference type="GO" id="GO:0031297">
    <property type="term" value="P:replication fork processing"/>
    <property type="evidence" value="ECO:0007669"/>
    <property type="project" value="TreeGrafter"/>
</dbReference>
<feature type="domain" description="HARP" evidence="7">
    <location>
        <begin position="107"/>
        <end position="184"/>
    </location>
</feature>
<reference evidence="8 9" key="1">
    <citation type="journal article" date="2017" name="Nature">
        <title>The Apostasia genome and the evolution of orchids.</title>
        <authorList>
            <person name="Zhang G.Q."/>
            <person name="Liu K.W."/>
            <person name="Li Z."/>
            <person name="Lohaus R."/>
            <person name="Hsiao Y.Y."/>
            <person name="Niu S.C."/>
            <person name="Wang J.Y."/>
            <person name="Lin Y.C."/>
            <person name="Xu Q."/>
            <person name="Chen L.J."/>
            <person name="Yoshida K."/>
            <person name="Fujiwara S."/>
            <person name="Wang Z.W."/>
            <person name="Zhang Y.Q."/>
            <person name="Mitsuda N."/>
            <person name="Wang M."/>
            <person name="Liu G.H."/>
            <person name="Pecoraro L."/>
            <person name="Huang H.X."/>
            <person name="Xiao X.J."/>
            <person name="Lin M."/>
            <person name="Wu X.Y."/>
            <person name="Wu W.L."/>
            <person name="Chen Y.Y."/>
            <person name="Chang S.B."/>
            <person name="Sakamoto S."/>
            <person name="Ohme-Takagi M."/>
            <person name="Yagi M."/>
            <person name="Zeng S.J."/>
            <person name="Shen C.Y."/>
            <person name="Yeh C.M."/>
            <person name="Luo Y.B."/>
            <person name="Tsai W.C."/>
            <person name="Van de Peer Y."/>
            <person name="Liu Z.J."/>
        </authorList>
    </citation>
    <scope>NUCLEOTIDE SEQUENCE [LARGE SCALE GENOMIC DNA]</scope>
    <source>
        <strain evidence="9">cv. Shenzhen</strain>
        <tissue evidence="8">Stem</tissue>
    </source>
</reference>